<evidence type="ECO:0000256" key="1">
    <source>
        <dbReference type="SAM" id="Phobius"/>
    </source>
</evidence>
<dbReference type="AlphaFoldDB" id="A0AAW0CAW0"/>
<proteinExistence type="predicted"/>
<name>A0AAW0CAW0_9AGAR</name>
<sequence length="108" mass="12492">MLLFTYFFFFFFFFPFQFFFSFLPPSILRSTSHILLDFFILLRHQNANMLQYLHARNVGMCEMVGRGFATESGVEWSGGVEGRGLAFAFIGMSCIMRRSVVSCLIQVV</sequence>
<gene>
    <name evidence="2" type="ORF">R3P38DRAFT_616020</name>
</gene>
<organism evidence="2 3">
    <name type="scientific">Favolaschia claudopus</name>
    <dbReference type="NCBI Taxonomy" id="2862362"/>
    <lineage>
        <taxon>Eukaryota</taxon>
        <taxon>Fungi</taxon>
        <taxon>Dikarya</taxon>
        <taxon>Basidiomycota</taxon>
        <taxon>Agaricomycotina</taxon>
        <taxon>Agaricomycetes</taxon>
        <taxon>Agaricomycetidae</taxon>
        <taxon>Agaricales</taxon>
        <taxon>Marasmiineae</taxon>
        <taxon>Mycenaceae</taxon>
        <taxon>Favolaschia</taxon>
    </lineage>
</organism>
<keyword evidence="1" id="KW-0472">Membrane</keyword>
<evidence type="ECO:0000313" key="2">
    <source>
        <dbReference type="EMBL" id="KAK7036126.1"/>
    </source>
</evidence>
<protein>
    <recommendedName>
        <fullName evidence="4">Secreted protein</fullName>
    </recommendedName>
</protein>
<feature type="transmembrane region" description="Helical" evidence="1">
    <location>
        <begin position="6"/>
        <end position="23"/>
    </location>
</feature>
<keyword evidence="3" id="KW-1185">Reference proteome</keyword>
<evidence type="ECO:0008006" key="4">
    <source>
        <dbReference type="Google" id="ProtNLM"/>
    </source>
</evidence>
<keyword evidence="1" id="KW-1133">Transmembrane helix</keyword>
<reference evidence="2 3" key="1">
    <citation type="journal article" date="2024" name="J Genomics">
        <title>Draft genome sequencing and assembly of Favolaschia claudopus CIRM-BRFM 2984 isolated from oak limbs.</title>
        <authorList>
            <person name="Navarro D."/>
            <person name="Drula E."/>
            <person name="Chaduli D."/>
            <person name="Cazenave R."/>
            <person name="Ahrendt S."/>
            <person name="Wang J."/>
            <person name="Lipzen A."/>
            <person name="Daum C."/>
            <person name="Barry K."/>
            <person name="Grigoriev I.V."/>
            <person name="Favel A."/>
            <person name="Rosso M.N."/>
            <person name="Martin F."/>
        </authorList>
    </citation>
    <scope>NUCLEOTIDE SEQUENCE [LARGE SCALE GENOMIC DNA]</scope>
    <source>
        <strain evidence="2 3">CIRM-BRFM 2984</strain>
    </source>
</reference>
<dbReference type="Proteomes" id="UP001362999">
    <property type="component" value="Unassembled WGS sequence"/>
</dbReference>
<evidence type="ECO:0000313" key="3">
    <source>
        <dbReference type="Proteomes" id="UP001362999"/>
    </source>
</evidence>
<keyword evidence="1" id="KW-0812">Transmembrane</keyword>
<comment type="caution">
    <text evidence="2">The sequence shown here is derived from an EMBL/GenBank/DDBJ whole genome shotgun (WGS) entry which is preliminary data.</text>
</comment>
<dbReference type="EMBL" id="JAWWNJ010000019">
    <property type="protein sequence ID" value="KAK7036126.1"/>
    <property type="molecule type" value="Genomic_DNA"/>
</dbReference>
<accession>A0AAW0CAW0</accession>